<dbReference type="AlphaFoldDB" id="A0A517R1F7"/>
<keyword evidence="2" id="KW-1185">Reference proteome</keyword>
<sequence>MSAFNQKIPLKTFRSRAVRATVYETPTPLCGVSLSVGLTSGQRDDENFDVDDLMSIIQVVVEAHAFIMTNPQQRSIGLWNEDEV</sequence>
<evidence type="ECO:0000313" key="1">
    <source>
        <dbReference type="EMBL" id="QDT37684.1"/>
    </source>
</evidence>
<dbReference type="EMBL" id="CP036268">
    <property type="protein sequence ID" value="QDT37684.1"/>
    <property type="molecule type" value="Genomic_DNA"/>
</dbReference>
<evidence type="ECO:0000313" key="2">
    <source>
        <dbReference type="Proteomes" id="UP000317318"/>
    </source>
</evidence>
<accession>A0A517R1F7</accession>
<gene>
    <name evidence="1" type="ORF">Pan189_20660</name>
</gene>
<dbReference type="KEGG" id="svp:Pan189_20660"/>
<dbReference type="Proteomes" id="UP000317318">
    <property type="component" value="Chromosome"/>
</dbReference>
<organism evidence="1 2">
    <name type="scientific">Stratiformator vulcanicus</name>
    <dbReference type="NCBI Taxonomy" id="2527980"/>
    <lineage>
        <taxon>Bacteria</taxon>
        <taxon>Pseudomonadati</taxon>
        <taxon>Planctomycetota</taxon>
        <taxon>Planctomycetia</taxon>
        <taxon>Planctomycetales</taxon>
        <taxon>Planctomycetaceae</taxon>
        <taxon>Stratiformator</taxon>
    </lineage>
</organism>
<protein>
    <submittedName>
        <fullName evidence="1">Uncharacterized protein</fullName>
    </submittedName>
</protein>
<reference evidence="1 2" key="1">
    <citation type="submission" date="2019-02" db="EMBL/GenBank/DDBJ databases">
        <title>Deep-cultivation of Planctomycetes and their phenomic and genomic characterization uncovers novel biology.</title>
        <authorList>
            <person name="Wiegand S."/>
            <person name="Jogler M."/>
            <person name="Boedeker C."/>
            <person name="Pinto D."/>
            <person name="Vollmers J."/>
            <person name="Rivas-Marin E."/>
            <person name="Kohn T."/>
            <person name="Peeters S.H."/>
            <person name="Heuer A."/>
            <person name="Rast P."/>
            <person name="Oberbeckmann S."/>
            <person name="Bunk B."/>
            <person name="Jeske O."/>
            <person name="Meyerdierks A."/>
            <person name="Storesund J.E."/>
            <person name="Kallscheuer N."/>
            <person name="Luecker S."/>
            <person name="Lage O.M."/>
            <person name="Pohl T."/>
            <person name="Merkel B.J."/>
            <person name="Hornburger P."/>
            <person name="Mueller R.-W."/>
            <person name="Bruemmer F."/>
            <person name="Labrenz M."/>
            <person name="Spormann A.M."/>
            <person name="Op den Camp H."/>
            <person name="Overmann J."/>
            <person name="Amann R."/>
            <person name="Jetten M.S.M."/>
            <person name="Mascher T."/>
            <person name="Medema M.H."/>
            <person name="Devos D.P."/>
            <person name="Kaster A.-K."/>
            <person name="Ovreas L."/>
            <person name="Rohde M."/>
            <person name="Galperin M.Y."/>
            <person name="Jogler C."/>
        </authorList>
    </citation>
    <scope>NUCLEOTIDE SEQUENCE [LARGE SCALE GENOMIC DNA]</scope>
    <source>
        <strain evidence="1 2">Pan189</strain>
    </source>
</reference>
<proteinExistence type="predicted"/>
<dbReference type="RefSeq" id="WP_145363778.1">
    <property type="nucleotide sequence ID" value="NZ_CP036268.1"/>
</dbReference>
<name>A0A517R1F7_9PLAN</name>